<dbReference type="GO" id="GO:0046961">
    <property type="term" value="F:proton-transporting ATPase activity, rotational mechanism"/>
    <property type="evidence" value="ECO:0007669"/>
    <property type="project" value="InterPro"/>
</dbReference>
<keyword evidence="3" id="KW-0375">Hydrogen ion transport</keyword>
<dbReference type="KEGG" id="ein:Eint_030200"/>
<dbReference type="PANTHER" id="PTHR13861:SF2">
    <property type="entry name" value="V-TYPE PROTON ATPASE SUBUNIT F"/>
    <property type="match status" value="1"/>
</dbReference>
<sequence>MDKRTRIGIIGDEETLTGFLIAGVENVHDNPNLIQVTPSTTEDDLKRTFYTLTSREDLAIILVCDFAAEKIKEEINGYKEVIPAVLVIASKNKYA</sequence>
<keyword evidence="2" id="KW-0813">Transport</keyword>
<dbReference type="GeneID" id="9698861"/>
<keyword evidence="4" id="KW-0406">Ion transport</keyword>
<dbReference type="PANTHER" id="PTHR13861">
    <property type="entry name" value="VACUOLAR ATP SYNTHASE SUBUNIT F"/>
    <property type="match status" value="1"/>
</dbReference>
<dbReference type="InterPro" id="IPR036906">
    <property type="entry name" value="ATPase_V1_fsu_sf"/>
</dbReference>
<proteinExistence type="inferred from homology"/>
<dbReference type="RefSeq" id="XP_003072526.1">
    <property type="nucleotide sequence ID" value="XM_003072480.1"/>
</dbReference>
<comment type="similarity">
    <text evidence="1">Belongs to the V-ATPase F subunit family.</text>
</comment>
<evidence type="ECO:0000313" key="6">
    <source>
        <dbReference type="Proteomes" id="UP000002313"/>
    </source>
</evidence>
<dbReference type="GO" id="GO:0016020">
    <property type="term" value="C:membrane"/>
    <property type="evidence" value="ECO:0007669"/>
    <property type="project" value="TreeGrafter"/>
</dbReference>
<gene>
    <name evidence="5" type="ORF">Eint_030200</name>
</gene>
<dbReference type="AlphaFoldDB" id="E0S631"/>
<dbReference type="InterPro" id="IPR008218">
    <property type="entry name" value="ATPase_V1-cplx_f_g_su"/>
</dbReference>
<organism evidence="5 6">
    <name type="scientific">Encephalitozoon intestinalis (strain ATCC 50506)</name>
    <name type="common">Microsporidian parasite</name>
    <name type="synonym">Septata intestinalis</name>
    <dbReference type="NCBI Taxonomy" id="876142"/>
    <lineage>
        <taxon>Eukaryota</taxon>
        <taxon>Fungi</taxon>
        <taxon>Fungi incertae sedis</taxon>
        <taxon>Microsporidia</taxon>
        <taxon>Unikaryonidae</taxon>
        <taxon>Encephalitozoon</taxon>
    </lineage>
</organism>
<reference evidence="5 6" key="1">
    <citation type="journal article" date="2010" name="Nat. Commun.">
        <title>The complete sequence of the smallest known nuclear genome from the microsporidian Encephalitozoon intestinalis.</title>
        <authorList>
            <person name="Corradi N."/>
            <person name="Pombert J.-F."/>
            <person name="Farinelli L."/>
            <person name="Didier E.S."/>
            <person name="Keeling P.J."/>
        </authorList>
    </citation>
    <scope>NUCLEOTIDE SEQUENCE [LARGE SCALE GENOMIC DNA]</scope>
    <source>
        <strain evidence="5 6">ATCC 50506</strain>
    </source>
</reference>
<dbReference type="SUPFAM" id="SSF159468">
    <property type="entry name" value="AtpF-like"/>
    <property type="match status" value="1"/>
</dbReference>
<evidence type="ECO:0000256" key="3">
    <source>
        <dbReference type="ARBA" id="ARBA00022781"/>
    </source>
</evidence>
<reference evidence="5 6" key="2">
    <citation type="journal article" date="2012" name="Proc. Natl. Acad. Sci. U.S.A.">
        <title>Gain and loss of multiple functionally related, horizontally transferred genes in the reduced genomes of two microsporidian parasites.</title>
        <authorList>
            <person name="Pombert J.-F."/>
            <person name="Selman M."/>
            <person name="Burki F."/>
            <person name="Bardell F.T."/>
            <person name="Farinelli L."/>
            <person name="Solter L.F."/>
            <person name="Whitman D.W."/>
            <person name="Weiss L.M."/>
            <person name="Corradi N."/>
            <person name="Keeling P.J."/>
        </authorList>
    </citation>
    <scope>NUCLEOTIDE SEQUENCE [LARGE SCALE GENOMIC DNA]</scope>
    <source>
        <strain evidence="5 6">ATCC 50506</strain>
    </source>
</reference>
<evidence type="ECO:0000313" key="5">
    <source>
        <dbReference type="EMBL" id="ADM11166.1"/>
    </source>
</evidence>
<evidence type="ECO:0000256" key="4">
    <source>
        <dbReference type="ARBA" id="ARBA00023065"/>
    </source>
</evidence>
<dbReference type="VEuPathDB" id="MicrosporidiaDB:Eint_030200"/>
<dbReference type="Gene3D" id="3.40.50.10580">
    <property type="entry name" value="ATPase, V1 complex, subunit F"/>
    <property type="match status" value="1"/>
</dbReference>
<protein>
    <submittedName>
        <fullName evidence="5">Vacuolar ATP synthase subunit F</fullName>
    </submittedName>
</protein>
<name>E0S631_ENCIT</name>
<evidence type="ECO:0000256" key="2">
    <source>
        <dbReference type="ARBA" id="ARBA00022448"/>
    </source>
</evidence>
<dbReference type="EMBL" id="CP001944">
    <property type="protein sequence ID" value="ADM11166.1"/>
    <property type="molecule type" value="Genomic_DNA"/>
</dbReference>
<evidence type="ECO:0000256" key="1">
    <source>
        <dbReference type="ARBA" id="ARBA00010148"/>
    </source>
</evidence>
<keyword evidence="6" id="KW-1185">Reference proteome</keyword>
<accession>E0S631</accession>
<dbReference type="Pfam" id="PF01990">
    <property type="entry name" value="ATP-synt_F"/>
    <property type="match status" value="1"/>
</dbReference>
<dbReference type="HOGENOM" id="CLU_135754_0_1_1"/>
<dbReference type="Proteomes" id="UP000002313">
    <property type="component" value="Chromosome III"/>
</dbReference>
<dbReference type="OrthoDB" id="10261947at2759"/>